<dbReference type="EMBL" id="BSNM01000009">
    <property type="protein sequence ID" value="GLQ30758.1"/>
    <property type="molecule type" value="Genomic_DNA"/>
</dbReference>
<dbReference type="Proteomes" id="UP001161389">
    <property type="component" value="Unassembled WGS sequence"/>
</dbReference>
<comment type="caution">
    <text evidence="1">The sequence shown here is derived from an EMBL/GenBank/DDBJ whole genome shotgun (WGS) entry which is preliminary data.</text>
</comment>
<proteinExistence type="predicted"/>
<name>A0AA37S8Y2_9GAMM</name>
<dbReference type="RefSeq" id="WP_284380064.1">
    <property type="nucleotide sequence ID" value="NZ_BSNM01000009.1"/>
</dbReference>
<evidence type="ECO:0000313" key="1">
    <source>
        <dbReference type="EMBL" id="GLQ30758.1"/>
    </source>
</evidence>
<dbReference type="InterPro" id="IPR022025">
    <property type="entry name" value="Amidoligase_2"/>
</dbReference>
<evidence type="ECO:0000313" key="2">
    <source>
        <dbReference type="Proteomes" id="UP001161389"/>
    </source>
</evidence>
<keyword evidence="2" id="KW-1185">Reference proteome</keyword>
<protein>
    <recommendedName>
        <fullName evidence="3">Amidoligase enzyme</fullName>
    </recommendedName>
</protein>
<reference evidence="1" key="1">
    <citation type="journal article" date="2014" name="Int. J. Syst. Evol. Microbiol.">
        <title>Complete genome sequence of Corynebacterium casei LMG S-19264T (=DSM 44701T), isolated from a smear-ripened cheese.</title>
        <authorList>
            <consortium name="US DOE Joint Genome Institute (JGI-PGF)"/>
            <person name="Walter F."/>
            <person name="Albersmeier A."/>
            <person name="Kalinowski J."/>
            <person name="Ruckert C."/>
        </authorList>
    </citation>
    <scope>NUCLEOTIDE SEQUENCE</scope>
    <source>
        <strain evidence="1">NBRC 110071</strain>
    </source>
</reference>
<evidence type="ECO:0008006" key="3">
    <source>
        <dbReference type="Google" id="ProtNLM"/>
    </source>
</evidence>
<gene>
    <name evidence="1" type="ORF">GCM10007876_12370</name>
</gene>
<dbReference type="AlphaFoldDB" id="A0AA37S8Y2"/>
<organism evidence="1 2">
    <name type="scientific">Litoribrevibacter albus</name>
    <dbReference type="NCBI Taxonomy" id="1473156"/>
    <lineage>
        <taxon>Bacteria</taxon>
        <taxon>Pseudomonadati</taxon>
        <taxon>Pseudomonadota</taxon>
        <taxon>Gammaproteobacteria</taxon>
        <taxon>Oceanospirillales</taxon>
        <taxon>Oceanospirillaceae</taxon>
        <taxon>Litoribrevibacter</taxon>
    </lineage>
</organism>
<dbReference type="Pfam" id="PF12224">
    <property type="entry name" value="Amidoligase_2"/>
    <property type="match status" value="1"/>
</dbReference>
<sequence length="348" mass="39728">MDMPPVIRTQQGQIRKVGVELEFVGIELSAAVDAVVECFGGSILANSDYDIRVKDSRLGSFRIEYDSSYLKSISKADECSGDSIFSRFLRGKEHNDSLSSKVEFEGALEPGLMERLFRSMTSLEVVSPPINITELYVFNQLIERLHKLGAKGTRNQPLRALGLHFNPEVVSLGVDDLLPVLKAFLCLYERLVILEDVDVVRKIYPYIQPFPQDYVKLVVDPRYNPPLDLVVLDYLKFNPTRNRPLDLLPVFMTVLPELVEAHVDSSLVSARPTFHYRLPNSEIDRPMWSLTKAWNHWVLVERLAYDAESLEKLCRMHTHYFDGIQQLSSSSWKRALDDVFMSPDFLSG</sequence>
<reference evidence="1" key="2">
    <citation type="submission" date="2023-01" db="EMBL/GenBank/DDBJ databases">
        <title>Draft genome sequence of Litoribrevibacter albus strain NBRC 110071.</title>
        <authorList>
            <person name="Sun Q."/>
            <person name="Mori K."/>
        </authorList>
    </citation>
    <scope>NUCLEOTIDE SEQUENCE</scope>
    <source>
        <strain evidence="1">NBRC 110071</strain>
    </source>
</reference>
<accession>A0AA37S8Y2</accession>